<comment type="caution">
    <text evidence="1">The sequence shown here is derived from an EMBL/GenBank/DDBJ whole genome shotgun (WGS) entry which is preliminary data.</text>
</comment>
<protein>
    <submittedName>
        <fullName evidence="1">Uncharacterized protein</fullName>
    </submittedName>
</protein>
<dbReference type="EMBL" id="MEZV01000046">
    <property type="protein sequence ID" value="OGD66066.1"/>
    <property type="molecule type" value="Genomic_DNA"/>
</dbReference>
<reference evidence="1 2" key="1">
    <citation type="journal article" date="2016" name="Nat. Commun.">
        <title>Thousands of microbial genomes shed light on interconnected biogeochemical processes in an aquifer system.</title>
        <authorList>
            <person name="Anantharaman K."/>
            <person name="Brown C.T."/>
            <person name="Hug L.A."/>
            <person name="Sharon I."/>
            <person name="Castelle C.J."/>
            <person name="Probst A.J."/>
            <person name="Thomas B.C."/>
            <person name="Singh A."/>
            <person name="Wilkins M.J."/>
            <person name="Karaoz U."/>
            <person name="Brodie E.L."/>
            <person name="Williams K.H."/>
            <person name="Hubbard S.S."/>
            <person name="Banfield J.F."/>
        </authorList>
    </citation>
    <scope>NUCLEOTIDE SEQUENCE [LARGE SCALE GENOMIC DNA]</scope>
</reference>
<proteinExistence type="predicted"/>
<gene>
    <name evidence="1" type="ORF">A3F08_01310</name>
</gene>
<organism evidence="1 2">
    <name type="scientific">Candidatus Berkelbacteria bacterium RIFCSPHIGHO2_12_FULL_36_9</name>
    <dbReference type="NCBI Taxonomy" id="1797469"/>
    <lineage>
        <taxon>Bacteria</taxon>
        <taxon>Candidatus Berkelbacteria</taxon>
    </lineage>
</organism>
<dbReference type="Proteomes" id="UP000176451">
    <property type="component" value="Unassembled WGS sequence"/>
</dbReference>
<evidence type="ECO:0000313" key="2">
    <source>
        <dbReference type="Proteomes" id="UP000176451"/>
    </source>
</evidence>
<name>A0A1F5EFR8_9BACT</name>
<evidence type="ECO:0000313" key="1">
    <source>
        <dbReference type="EMBL" id="OGD66066.1"/>
    </source>
</evidence>
<sequence>MGSRIIDDVTCIKRVDDKRCLVSGGWGNMFLPNEEIESMFKVLVCHDVKKQFQMMSMVPLDRRDDYTRGTIFALQYLVADKETLHPLNISSDERKSAEIQLLGEIVDKVKHGRRSDDYDTVVANLMLHLLDEI</sequence>
<accession>A0A1F5EFR8</accession>
<dbReference type="STRING" id="1797469.A3F08_01310"/>
<dbReference type="AlphaFoldDB" id="A0A1F5EFR8"/>